<name>A0A166HLA0_9MICO</name>
<dbReference type="InterPro" id="IPR033186">
    <property type="entry name" value="HerA_C"/>
</dbReference>
<feature type="region of interest" description="Disordered" evidence="1">
    <location>
        <begin position="43"/>
        <end position="114"/>
    </location>
</feature>
<reference evidence="3 4" key="1">
    <citation type="submission" date="2015-08" db="EMBL/GenBank/DDBJ databases">
        <title>Draft Genome Sequence of Rathayibacter sp. Strain VKM Ac-2596 Isolated from Leaf Gall Induced by Plant-Parasitic Nematodes.</title>
        <authorList>
            <person name="Vasilenko O.V."/>
            <person name="Starodumova I.P."/>
            <person name="Tarlachkov S.V."/>
            <person name="Dorofeeva L.V."/>
            <person name="Evtushenko L.I."/>
        </authorList>
    </citation>
    <scope>NUCLEOTIDE SEQUENCE [LARGE SCALE GENOMIC DNA]</scope>
    <source>
        <strain evidence="3 4">VKM Ac-2596</strain>
    </source>
</reference>
<dbReference type="AlphaFoldDB" id="A0A166HLA0"/>
<dbReference type="EMBL" id="LIIN01000071">
    <property type="protein sequence ID" value="KZX20812.1"/>
    <property type="molecule type" value="Genomic_DNA"/>
</dbReference>
<accession>A0A166HLA0</accession>
<feature type="compositionally biased region" description="Basic and acidic residues" evidence="1">
    <location>
        <begin position="43"/>
        <end position="97"/>
    </location>
</feature>
<dbReference type="Proteomes" id="UP000076717">
    <property type="component" value="Unassembled WGS sequence"/>
</dbReference>
<gene>
    <name evidence="3" type="ORF">ACH61_02077</name>
</gene>
<dbReference type="Pfam" id="PF05872">
    <property type="entry name" value="HerA_C"/>
    <property type="match status" value="1"/>
</dbReference>
<evidence type="ECO:0000313" key="3">
    <source>
        <dbReference type="EMBL" id="KZX20812.1"/>
    </source>
</evidence>
<feature type="domain" description="Helicase HerA-like C-terminal" evidence="2">
    <location>
        <begin position="1"/>
        <end position="58"/>
    </location>
</feature>
<sequence length="143" mass="15812">MKPTPEADREASVRRSPLLARYGAALDRESAREILARRLDAAADAEEARVTAEQRAADEADRAKDEARRAKEDAAASARRDKERAAAERAADQAAERSRRRTAPTSRSTRRDKTVVEEVLGSSVGKTLLREVVRGIFGTARRR</sequence>
<keyword evidence="4" id="KW-1185">Reference proteome</keyword>
<comment type="caution">
    <text evidence="3">The sequence shown here is derived from an EMBL/GenBank/DDBJ whole genome shotgun (WGS) entry which is preliminary data.</text>
</comment>
<evidence type="ECO:0000256" key="1">
    <source>
        <dbReference type="SAM" id="MobiDB-lite"/>
    </source>
</evidence>
<evidence type="ECO:0000313" key="4">
    <source>
        <dbReference type="Proteomes" id="UP000076717"/>
    </source>
</evidence>
<evidence type="ECO:0000259" key="2">
    <source>
        <dbReference type="Pfam" id="PF05872"/>
    </source>
</evidence>
<proteinExistence type="predicted"/>
<protein>
    <recommendedName>
        <fullName evidence="2">Helicase HerA-like C-terminal domain-containing protein</fullName>
    </recommendedName>
</protein>
<organism evidence="3 4">
    <name type="scientific">Rathayibacter tanaceti</name>
    <dbReference type="NCBI Taxonomy" id="1671680"/>
    <lineage>
        <taxon>Bacteria</taxon>
        <taxon>Bacillati</taxon>
        <taxon>Actinomycetota</taxon>
        <taxon>Actinomycetes</taxon>
        <taxon>Micrococcales</taxon>
        <taxon>Microbacteriaceae</taxon>
        <taxon>Rathayibacter</taxon>
    </lineage>
</organism>